<dbReference type="EMBL" id="CM047743">
    <property type="protein sequence ID" value="KAJ0030183.1"/>
    <property type="molecule type" value="Genomic_DNA"/>
</dbReference>
<accession>A0ACC0Y6N1</accession>
<evidence type="ECO:0000313" key="1">
    <source>
        <dbReference type="EMBL" id="KAJ0030183.1"/>
    </source>
</evidence>
<comment type="caution">
    <text evidence="1">The sequence shown here is derived from an EMBL/GenBank/DDBJ whole genome shotgun (WGS) entry which is preliminary data.</text>
</comment>
<name>A0ACC0Y6N1_9ROSI</name>
<protein>
    <submittedName>
        <fullName evidence="1">Uncharacterized protein</fullName>
    </submittedName>
</protein>
<gene>
    <name evidence="1" type="ORF">Pint_14488</name>
</gene>
<dbReference type="Proteomes" id="UP001163603">
    <property type="component" value="Chromosome 8"/>
</dbReference>
<proteinExistence type="predicted"/>
<keyword evidence="2" id="KW-1185">Reference proteome</keyword>
<reference evidence="2" key="1">
    <citation type="journal article" date="2023" name="G3 (Bethesda)">
        <title>Genome assembly and association tests identify interacting loci associated with vigor, precocity, and sex in interspecific pistachio rootstocks.</title>
        <authorList>
            <person name="Palmer W."/>
            <person name="Jacygrad E."/>
            <person name="Sagayaradj S."/>
            <person name="Cavanaugh K."/>
            <person name="Han R."/>
            <person name="Bertier L."/>
            <person name="Beede B."/>
            <person name="Kafkas S."/>
            <person name="Golino D."/>
            <person name="Preece J."/>
            <person name="Michelmore R."/>
        </authorList>
    </citation>
    <scope>NUCLEOTIDE SEQUENCE [LARGE SCALE GENOMIC DNA]</scope>
</reference>
<evidence type="ECO:0000313" key="2">
    <source>
        <dbReference type="Proteomes" id="UP001163603"/>
    </source>
</evidence>
<sequence>MFNMGVLFQEWKTAIDLEGTNSSQSLLILTAKVGYSPTISSSASYPIKAIQQHLNWVQVVASDYIKPLWSNLMGEGGLSANKLVLGLSFYGYAWTLENPMDNDINKPVEGLTYGEIKNYIERNGPDVHVRYNSNYMVNYWTKGTIWIGFDDVAAVRAKVYYAKEKKLQVSYKRLFGSGR</sequence>
<organism evidence="1 2">
    <name type="scientific">Pistacia integerrima</name>
    <dbReference type="NCBI Taxonomy" id="434235"/>
    <lineage>
        <taxon>Eukaryota</taxon>
        <taxon>Viridiplantae</taxon>
        <taxon>Streptophyta</taxon>
        <taxon>Embryophyta</taxon>
        <taxon>Tracheophyta</taxon>
        <taxon>Spermatophyta</taxon>
        <taxon>Magnoliopsida</taxon>
        <taxon>eudicotyledons</taxon>
        <taxon>Gunneridae</taxon>
        <taxon>Pentapetalae</taxon>
        <taxon>rosids</taxon>
        <taxon>malvids</taxon>
        <taxon>Sapindales</taxon>
        <taxon>Anacardiaceae</taxon>
        <taxon>Pistacia</taxon>
    </lineage>
</organism>